<sequence length="136" mass="16045">MQEYKNRVITEAEYLAKMRSIMNDYINQKADIRYPERIKNNVHAQAFYGVISAILENQINLSENREIVVDIAIEITKIIENHNQVDWSNNTTIHDRIAQDIDDLFFELEQNKGFNLSFDIIDKIIENVKTVALRRF</sequence>
<gene>
    <name evidence="1" type="ORF">SDC9_126905</name>
</gene>
<comment type="caution">
    <text evidence="1">The sequence shown here is derived from an EMBL/GenBank/DDBJ whole genome shotgun (WGS) entry which is preliminary data.</text>
</comment>
<organism evidence="1">
    <name type="scientific">bioreactor metagenome</name>
    <dbReference type="NCBI Taxonomy" id="1076179"/>
    <lineage>
        <taxon>unclassified sequences</taxon>
        <taxon>metagenomes</taxon>
        <taxon>ecological metagenomes</taxon>
    </lineage>
</organism>
<evidence type="ECO:0000313" key="1">
    <source>
        <dbReference type="EMBL" id="MPM79863.1"/>
    </source>
</evidence>
<dbReference type="EMBL" id="VSSQ01029644">
    <property type="protein sequence ID" value="MPM79863.1"/>
    <property type="molecule type" value="Genomic_DNA"/>
</dbReference>
<proteinExistence type="predicted"/>
<reference evidence="1" key="1">
    <citation type="submission" date="2019-08" db="EMBL/GenBank/DDBJ databases">
        <authorList>
            <person name="Kucharzyk K."/>
            <person name="Murdoch R.W."/>
            <person name="Higgins S."/>
            <person name="Loffler F."/>
        </authorList>
    </citation>
    <scope>NUCLEOTIDE SEQUENCE</scope>
</reference>
<dbReference type="AlphaFoldDB" id="A0A645CSG6"/>
<name>A0A645CSG6_9ZZZZ</name>
<accession>A0A645CSG6</accession>
<protein>
    <submittedName>
        <fullName evidence="1">Uncharacterized protein</fullName>
    </submittedName>
</protein>